<dbReference type="PANTHER" id="PTHR30309:SF0">
    <property type="entry name" value="GLYCEROL-3-PHOSPHATE ACYLTRANSFERASE-RELATED"/>
    <property type="match status" value="1"/>
</dbReference>
<feature type="transmembrane region" description="Helical" evidence="10">
    <location>
        <begin position="50"/>
        <end position="73"/>
    </location>
</feature>
<evidence type="ECO:0000256" key="3">
    <source>
        <dbReference type="ARBA" id="ARBA00022679"/>
    </source>
</evidence>
<keyword evidence="6 10" id="KW-0443">Lipid metabolism</keyword>
<dbReference type="InterPro" id="IPR003811">
    <property type="entry name" value="G3P_acylTferase_PlsY"/>
</dbReference>
<keyword evidence="5 10" id="KW-1133">Transmembrane helix</keyword>
<keyword evidence="4 10" id="KW-0812">Transmembrane</keyword>
<dbReference type="GO" id="GO:0004366">
    <property type="term" value="F:glycerol-3-phosphate O-acyltransferase activity"/>
    <property type="evidence" value="ECO:0007669"/>
    <property type="project" value="UniProtKB-EC"/>
</dbReference>
<keyword evidence="8 10" id="KW-0594">Phospholipid biosynthesis</keyword>
<keyword evidence="3 10" id="KW-0808">Transferase</keyword>
<keyword evidence="7 10" id="KW-0472">Membrane</keyword>
<evidence type="ECO:0000256" key="4">
    <source>
        <dbReference type="ARBA" id="ARBA00022692"/>
    </source>
</evidence>
<keyword evidence="12" id="KW-1185">Reference proteome</keyword>
<comment type="subcellular location">
    <subcellularLocation>
        <location evidence="10">Cell membrane</location>
        <topology evidence="10">Multi-pass membrane protein</topology>
    </subcellularLocation>
</comment>
<protein>
    <recommendedName>
        <fullName evidence="10">Glycerol-3-phosphate acyltransferase</fullName>
    </recommendedName>
    <alternativeName>
        <fullName evidence="10">Acyl-PO4 G3P acyltransferase</fullName>
    </alternativeName>
    <alternativeName>
        <fullName evidence="10">Acyl-phosphate--glycerol-3-phosphate acyltransferase</fullName>
    </alternativeName>
    <alternativeName>
        <fullName evidence="10">G3P acyltransferase</fullName>
        <shortName evidence="10">GPAT</shortName>
        <ecNumber evidence="10">2.3.1.275</ecNumber>
    </alternativeName>
    <alternativeName>
        <fullName evidence="10">Lysophosphatidic acid synthase</fullName>
        <shortName evidence="10">LPA synthase</shortName>
    </alternativeName>
</protein>
<dbReference type="HAMAP" id="MF_01043">
    <property type="entry name" value="PlsY"/>
    <property type="match status" value="1"/>
</dbReference>
<feature type="transmembrane region" description="Helical" evidence="10">
    <location>
        <begin position="85"/>
        <end position="105"/>
    </location>
</feature>
<comment type="catalytic activity">
    <reaction evidence="10">
        <text>an acyl phosphate + sn-glycerol 3-phosphate = a 1-acyl-sn-glycero-3-phosphate + phosphate</text>
        <dbReference type="Rhea" id="RHEA:34075"/>
        <dbReference type="ChEBI" id="CHEBI:43474"/>
        <dbReference type="ChEBI" id="CHEBI:57597"/>
        <dbReference type="ChEBI" id="CHEBI:57970"/>
        <dbReference type="ChEBI" id="CHEBI:59918"/>
        <dbReference type="EC" id="2.3.1.275"/>
    </reaction>
</comment>
<keyword evidence="2 10" id="KW-0444">Lipid biosynthesis</keyword>
<dbReference type="RefSeq" id="WP_167672396.1">
    <property type="nucleotide sequence ID" value="NZ_JAATJS010000002.1"/>
</dbReference>
<keyword evidence="11" id="KW-0012">Acyltransferase</keyword>
<evidence type="ECO:0000256" key="2">
    <source>
        <dbReference type="ARBA" id="ARBA00022516"/>
    </source>
</evidence>
<feature type="transmembrane region" description="Helical" evidence="10">
    <location>
        <begin position="148"/>
        <end position="166"/>
    </location>
</feature>
<keyword evidence="1 10" id="KW-1003">Cell membrane</keyword>
<reference evidence="11 12" key="1">
    <citation type="submission" date="2020-03" db="EMBL/GenBank/DDBJ databases">
        <title>The genome sequence of Microvirga sp. c23x22.</title>
        <authorList>
            <person name="Zhang X."/>
        </authorList>
    </citation>
    <scope>NUCLEOTIDE SEQUENCE [LARGE SCALE GENOMIC DNA]</scope>
    <source>
        <strain evidence="12">c23x22</strain>
    </source>
</reference>
<feature type="transmembrane region" description="Helical" evidence="10">
    <location>
        <begin position="117"/>
        <end position="141"/>
    </location>
</feature>
<evidence type="ECO:0000256" key="1">
    <source>
        <dbReference type="ARBA" id="ARBA00022475"/>
    </source>
</evidence>
<dbReference type="SMART" id="SM01207">
    <property type="entry name" value="G3P_acyltransf"/>
    <property type="match status" value="1"/>
</dbReference>
<accession>A0ABX0VB21</accession>
<name>A0ABX0VB21_9HYPH</name>
<evidence type="ECO:0000313" key="11">
    <source>
        <dbReference type="EMBL" id="NIX76526.1"/>
    </source>
</evidence>
<feature type="transmembrane region" description="Helical" evidence="10">
    <location>
        <begin position="7"/>
        <end position="30"/>
    </location>
</feature>
<evidence type="ECO:0000256" key="7">
    <source>
        <dbReference type="ARBA" id="ARBA00023136"/>
    </source>
</evidence>
<comment type="caution">
    <text evidence="11">The sequence shown here is derived from an EMBL/GenBank/DDBJ whole genome shotgun (WGS) entry which is preliminary data.</text>
</comment>
<dbReference type="PANTHER" id="PTHR30309">
    <property type="entry name" value="INNER MEMBRANE PROTEIN YGIH"/>
    <property type="match status" value="1"/>
</dbReference>
<dbReference type="Proteomes" id="UP000707352">
    <property type="component" value="Unassembled WGS sequence"/>
</dbReference>
<comment type="subunit">
    <text evidence="10">Probably interacts with PlsX.</text>
</comment>
<sequence length="220" mass="23417">MIEGLKIFAALAFGYLLGSLNTAVIVGKIYGKDIRSHGSKNAGLTNTLRVLGKSAAVFVLAGDILKGIIACLIGLRLGVYASSGGAINCVSLLAAGAGAILGHNWPVYFRFKGGKGALTAVTVLFMIDWVMALICLGSFVIIVALTRYVSLGTICATMLFVVLSVIPVFDNTFYFQIFAFLIALIVIFKHRENIQRLLSGTENKLTFVAARSGPDPAIRL</sequence>
<comment type="similarity">
    <text evidence="10">Belongs to the PlsY family.</text>
</comment>
<organism evidence="11 12">
    <name type="scientific">Microvirga terricola</name>
    <dbReference type="NCBI Taxonomy" id="2719797"/>
    <lineage>
        <taxon>Bacteria</taxon>
        <taxon>Pseudomonadati</taxon>
        <taxon>Pseudomonadota</taxon>
        <taxon>Alphaproteobacteria</taxon>
        <taxon>Hyphomicrobiales</taxon>
        <taxon>Methylobacteriaceae</taxon>
        <taxon>Microvirga</taxon>
    </lineage>
</organism>
<keyword evidence="9 10" id="KW-1208">Phospholipid metabolism</keyword>
<evidence type="ECO:0000256" key="9">
    <source>
        <dbReference type="ARBA" id="ARBA00023264"/>
    </source>
</evidence>
<dbReference type="EMBL" id="JAATJS010000002">
    <property type="protein sequence ID" value="NIX76526.1"/>
    <property type="molecule type" value="Genomic_DNA"/>
</dbReference>
<comment type="pathway">
    <text evidence="10">Lipid metabolism; phospholipid metabolism.</text>
</comment>
<comment type="function">
    <text evidence="10">Catalyzes the transfer of an acyl group from acyl-phosphate (acyl-PO(4)) to glycerol-3-phosphate (G3P) to form lysophosphatidic acid (LPA). This enzyme utilizes acyl-phosphate as fatty acyl donor, but not acyl-CoA or acyl-ACP.</text>
</comment>
<dbReference type="EC" id="2.3.1.275" evidence="10"/>
<evidence type="ECO:0000313" key="12">
    <source>
        <dbReference type="Proteomes" id="UP000707352"/>
    </source>
</evidence>
<feature type="transmembrane region" description="Helical" evidence="10">
    <location>
        <begin position="172"/>
        <end position="188"/>
    </location>
</feature>
<proteinExistence type="inferred from homology"/>
<gene>
    <name evidence="10 11" type="primary">plsY</name>
    <name evidence="11" type="ORF">HB375_07830</name>
</gene>
<evidence type="ECO:0000256" key="6">
    <source>
        <dbReference type="ARBA" id="ARBA00023098"/>
    </source>
</evidence>
<evidence type="ECO:0000256" key="8">
    <source>
        <dbReference type="ARBA" id="ARBA00023209"/>
    </source>
</evidence>
<dbReference type="NCBIfam" id="TIGR00023">
    <property type="entry name" value="glycerol-3-phosphate 1-O-acyltransferase PlsY"/>
    <property type="match status" value="1"/>
</dbReference>
<dbReference type="Pfam" id="PF02660">
    <property type="entry name" value="G3P_acyltransf"/>
    <property type="match status" value="1"/>
</dbReference>
<evidence type="ECO:0000256" key="10">
    <source>
        <dbReference type="HAMAP-Rule" id="MF_01043"/>
    </source>
</evidence>
<evidence type="ECO:0000256" key="5">
    <source>
        <dbReference type="ARBA" id="ARBA00022989"/>
    </source>
</evidence>